<dbReference type="GO" id="GO:0000256">
    <property type="term" value="P:allantoin catabolic process"/>
    <property type="evidence" value="ECO:0007669"/>
    <property type="project" value="InterPro"/>
</dbReference>
<comment type="similarity">
    <text evidence="5">Belongs to the metallo-dependent hydrolases superfamily. Allantoinase family.</text>
</comment>
<reference evidence="13 14" key="1">
    <citation type="submission" date="2019-06" db="EMBL/GenBank/DDBJ databases">
        <title>Sequencing the genomes of 1000 actinobacteria strains.</title>
        <authorList>
            <person name="Klenk H.-P."/>
        </authorList>
    </citation>
    <scope>NUCLEOTIDE SEQUENCE [LARGE SCALE GENOMIC DNA]</scope>
    <source>
        <strain evidence="13 14">DSM 102200</strain>
    </source>
</reference>
<evidence type="ECO:0000313" key="14">
    <source>
        <dbReference type="Proteomes" id="UP000316096"/>
    </source>
</evidence>
<evidence type="ECO:0000259" key="12">
    <source>
        <dbReference type="Pfam" id="PF01979"/>
    </source>
</evidence>
<dbReference type="NCBIfam" id="TIGR03178">
    <property type="entry name" value="allantoinase"/>
    <property type="match status" value="1"/>
</dbReference>
<accession>A0A543C0J4</accession>
<evidence type="ECO:0000256" key="3">
    <source>
        <dbReference type="ARBA" id="ARBA00004968"/>
    </source>
</evidence>
<feature type="domain" description="Amidohydrolase-related" evidence="12">
    <location>
        <begin position="53"/>
        <end position="419"/>
    </location>
</feature>
<dbReference type="PANTHER" id="PTHR43668">
    <property type="entry name" value="ALLANTOINASE"/>
    <property type="match status" value="1"/>
</dbReference>
<keyword evidence="14" id="KW-1185">Reference proteome</keyword>
<dbReference type="RefSeq" id="WP_141962608.1">
    <property type="nucleotide sequence ID" value="NZ_VFOZ01000002.1"/>
</dbReference>
<sequence>MTYDLVIRSRRTVLPDGERPAAVAVRDGRIAAVASYDAALDADDAVELGDVALLPGLVDSHVHVNEPGRTEWEGFATATAAALAGGVTTIVDMPLNSLPPTVTVDALETKRAAAEGLCSVDVGFWGGAIPGNAGDLRDLHEAGVFGVKCFVSPSGVEEFPALDEAGMRAAMREIAAFGGLLIVHAEDPECLSEPAGPGYAEFLASRPPEAEGAAIAGVAGLSRETGCRVHIVHLSNARSLRMLRRWRSEGVRISAETCPHYLTLSAEEVPAGATEFKCCPPIRAAANQDGLWRGLARGVIGCVVSDHSPCVPELKEGGFDSAWGGISSLQLGLPVVWSAARRRGYGLADVVRWMAAGPAELVGLAAKGRIAAGRDADLVAFDPDRRFVVDPGMLRQRHPVTPYAGRELTGVVETVWLRGATDRPGRLLRREP</sequence>
<dbReference type="AlphaFoldDB" id="A0A543C0J4"/>
<evidence type="ECO:0000256" key="5">
    <source>
        <dbReference type="ARBA" id="ARBA00010368"/>
    </source>
</evidence>
<dbReference type="InterPro" id="IPR006680">
    <property type="entry name" value="Amidohydro-rel"/>
</dbReference>
<dbReference type="FunFam" id="3.20.20.140:FF:000032">
    <property type="entry name" value="Allantoinase Dal1"/>
    <property type="match status" value="1"/>
</dbReference>
<dbReference type="EC" id="3.5.2.5" evidence="7"/>
<name>A0A543C0J4_9ACTN</name>
<evidence type="ECO:0000256" key="9">
    <source>
        <dbReference type="ARBA" id="ARBA00022723"/>
    </source>
</evidence>
<dbReference type="OrthoDB" id="9803027at2"/>
<keyword evidence="9" id="KW-0479">Metal-binding</keyword>
<dbReference type="Pfam" id="PF01979">
    <property type="entry name" value="Amidohydro_1"/>
    <property type="match status" value="1"/>
</dbReference>
<gene>
    <name evidence="13" type="ORF">FB559_7910</name>
</gene>
<comment type="pathway">
    <text evidence="3">Nitrogen metabolism; (S)-allantoin degradation; allantoate from (S)-allantoin: step 1/1.</text>
</comment>
<comment type="caution">
    <text evidence="13">The sequence shown here is derived from an EMBL/GenBank/DDBJ whole genome shotgun (WGS) entry which is preliminary data.</text>
</comment>
<comment type="similarity">
    <text evidence="4">Belongs to the metallo-dependent hydrolases superfamily. DHOase family. Class I DHOase subfamily.</text>
</comment>
<organism evidence="13 14">
    <name type="scientific">Actinoallomurus bryophytorum</name>
    <dbReference type="NCBI Taxonomy" id="1490222"/>
    <lineage>
        <taxon>Bacteria</taxon>
        <taxon>Bacillati</taxon>
        <taxon>Actinomycetota</taxon>
        <taxon>Actinomycetes</taxon>
        <taxon>Streptosporangiales</taxon>
        <taxon>Thermomonosporaceae</taxon>
        <taxon>Actinoallomurus</taxon>
    </lineage>
</organism>
<evidence type="ECO:0000313" key="13">
    <source>
        <dbReference type="EMBL" id="TQL90601.1"/>
    </source>
</evidence>
<evidence type="ECO:0000256" key="4">
    <source>
        <dbReference type="ARBA" id="ARBA00010286"/>
    </source>
</evidence>
<dbReference type="InterPro" id="IPR002195">
    <property type="entry name" value="Dihydroorotase_CS"/>
</dbReference>
<dbReference type="SUPFAM" id="SSF51556">
    <property type="entry name" value="Metallo-dependent hydrolases"/>
    <property type="match status" value="1"/>
</dbReference>
<protein>
    <recommendedName>
        <fullName evidence="7">allantoinase</fullName>
        <ecNumber evidence="7">3.5.2.5</ecNumber>
    </recommendedName>
</protein>
<dbReference type="GO" id="GO:0005737">
    <property type="term" value="C:cytoplasm"/>
    <property type="evidence" value="ECO:0007669"/>
    <property type="project" value="TreeGrafter"/>
</dbReference>
<dbReference type="GO" id="GO:0004038">
    <property type="term" value="F:allantoinase activity"/>
    <property type="evidence" value="ECO:0007669"/>
    <property type="project" value="UniProtKB-EC"/>
</dbReference>
<evidence type="ECO:0000256" key="8">
    <source>
        <dbReference type="ARBA" id="ARBA00022631"/>
    </source>
</evidence>
<keyword evidence="11" id="KW-0862">Zinc</keyword>
<comment type="subunit">
    <text evidence="6">Homotetramer.</text>
</comment>
<keyword evidence="8" id="KW-0659">Purine metabolism</keyword>
<proteinExistence type="inferred from homology"/>
<dbReference type="PANTHER" id="PTHR43668:SF2">
    <property type="entry name" value="ALLANTOINASE"/>
    <property type="match status" value="1"/>
</dbReference>
<dbReference type="EMBL" id="VFOZ01000002">
    <property type="protein sequence ID" value="TQL90601.1"/>
    <property type="molecule type" value="Genomic_DNA"/>
</dbReference>
<comment type="function">
    <text evidence="2">Catalyzes the reversible cyclization of carbamoyl aspartate to dihydroorotate.</text>
</comment>
<dbReference type="GO" id="GO:0008270">
    <property type="term" value="F:zinc ion binding"/>
    <property type="evidence" value="ECO:0007669"/>
    <property type="project" value="InterPro"/>
</dbReference>
<evidence type="ECO:0000256" key="7">
    <source>
        <dbReference type="ARBA" id="ARBA00012863"/>
    </source>
</evidence>
<dbReference type="GO" id="GO:0006145">
    <property type="term" value="P:purine nucleobase catabolic process"/>
    <property type="evidence" value="ECO:0007669"/>
    <property type="project" value="TreeGrafter"/>
</dbReference>
<comment type="cofactor">
    <cofactor evidence="1">
        <name>Zn(2+)</name>
        <dbReference type="ChEBI" id="CHEBI:29105"/>
    </cofactor>
</comment>
<evidence type="ECO:0000256" key="10">
    <source>
        <dbReference type="ARBA" id="ARBA00022801"/>
    </source>
</evidence>
<dbReference type="InterPro" id="IPR017593">
    <property type="entry name" value="Allantoinase"/>
</dbReference>
<dbReference type="InterPro" id="IPR011059">
    <property type="entry name" value="Metal-dep_hydrolase_composite"/>
</dbReference>
<dbReference type="GO" id="GO:0050897">
    <property type="term" value="F:cobalt ion binding"/>
    <property type="evidence" value="ECO:0007669"/>
    <property type="project" value="InterPro"/>
</dbReference>
<evidence type="ECO:0000256" key="6">
    <source>
        <dbReference type="ARBA" id="ARBA00011881"/>
    </source>
</evidence>
<dbReference type="InterPro" id="IPR050138">
    <property type="entry name" value="DHOase/Allantoinase_Hydrolase"/>
</dbReference>
<dbReference type="PROSITE" id="PS00482">
    <property type="entry name" value="DIHYDROOROTASE_1"/>
    <property type="match status" value="1"/>
</dbReference>
<dbReference type="Gene3D" id="3.20.20.140">
    <property type="entry name" value="Metal-dependent hydrolases"/>
    <property type="match status" value="1"/>
</dbReference>
<dbReference type="Proteomes" id="UP000316096">
    <property type="component" value="Unassembled WGS sequence"/>
</dbReference>
<dbReference type="InterPro" id="IPR032466">
    <property type="entry name" value="Metal_Hydrolase"/>
</dbReference>
<evidence type="ECO:0000256" key="2">
    <source>
        <dbReference type="ARBA" id="ARBA00002368"/>
    </source>
</evidence>
<dbReference type="SUPFAM" id="SSF51338">
    <property type="entry name" value="Composite domain of metallo-dependent hydrolases"/>
    <property type="match status" value="1"/>
</dbReference>
<evidence type="ECO:0000256" key="11">
    <source>
        <dbReference type="ARBA" id="ARBA00022833"/>
    </source>
</evidence>
<keyword evidence="10" id="KW-0378">Hydrolase</keyword>
<evidence type="ECO:0000256" key="1">
    <source>
        <dbReference type="ARBA" id="ARBA00001947"/>
    </source>
</evidence>